<proteinExistence type="inferred from homology"/>
<dbReference type="EMBL" id="DYUB01000037">
    <property type="protein sequence ID" value="HJG95671.1"/>
    <property type="molecule type" value="Genomic_DNA"/>
</dbReference>
<reference evidence="3" key="1">
    <citation type="journal article" date="2021" name="PeerJ">
        <title>Extensive microbial diversity within the chicken gut microbiome revealed by metagenomics and culture.</title>
        <authorList>
            <person name="Gilroy R."/>
            <person name="Ravi A."/>
            <person name="Getino M."/>
            <person name="Pursley I."/>
            <person name="Horton D.L."/>
            <person name="Alikhan N.F."/>
            <person name="Baker D."/>
            <person name="Gharbi K."/>
            <person name="Hall N."/>
            <person name="Watson M."/>
            <person name="Adriaenssens E.M."/>
            <person name="Foster-Nyarko E."/>
            <person name="Jarju S."/>
            <person name="Secka A."/>
            <person name="Antonio M."/>
            <person name="Oren A."/>
            <person name="Chaudhuri R.R."/>
            <person name="La Ragione R."/>
            <person name="Hildebrand F."/>
            <person name="Pallen M.J."/>
        </authorList>
    </citation>
    <scope>NUCLEOTIDE SEQUENCE</scope>
    <source>
        <strain evidence="3">1277</strain>
    </source>
</reference>
<dbReference type="InterPro" id="IPR036852">
    <property type="entry name" value="Peptidase_S8/S53_dom_sf"/>
</dbReference>
<organism evidence="3 4">
    <name type="scientific">Romboutsia timonensis</name>
    <dbReference type="NCBI Taxonomy" id="1776391"/>
    <lineage>
        <taxon>Bacteria</taxon>
        <taxon>Bacillati</taxon>
        <taxon>Bacillota</taxon>
        <taxon>Clostridia</taxon>
        <taxon>Peptostreptococcales</taxon>
        <taxon>Peptostreptococcaceae</taxon>
        <taxon>Romboutsia</taxon>
    </lineage>
</organism>
<protein>
    <submittedName>
        <fullName evidence="3">S8 family serine peptidase</fullName>
    </submittedName>
</protein>
<gene>
    <name evidence="3" type="ORF">K8V90_01050</name>
</gene>
<evidence type="ECO:0000313" key="4">
    <source>
        <dbReference type="Proteomes" id="UP000776700"/>
    </source>
</evidence>
<dbReference type="SUPFAM" id="SSF52743">
    <property type="entry name" value="Subtilisin-like"/>
    <property type="match status" value="1"/>
</dbReference>
<accession>A0A921MYH5</accession>
<feature type="non-terminal residue" evidence="3">
    <location>
        <position position="1"/>
    </location>
</feature>
<sequence>LFFERGICAVSGVGNEGNTQTHTSGVIEFNGSEEYIELELSEDEPSVEIQIWIDRSNRVNCEVISPTGEISKLLQVSYYTLLKGIYDFEQTEYLMVTNYPTTFSGQQQITINLTNVKKGIWKIKLIGIDINSGIYNAYLSNRVFLKPGTKFRESTPEKTINYPATYEDIISVGAYDTINNTIWPTSSRGPTIDYIQAPELVAPGVNIIAPYPGEKYARISGTAPAAAYVAGSIALFLQYVLVENRYPKKAFTQNIATYLKAGAMRSDNISYPNSTYGYGLLNIRNSFDQLK</sequence>
<dbReference type="Proteomes" id="UP000776700">
    <property type="component" value="Unassembled WGS sequence"/>
</dbReference>
<name>A0A921MYH5_9FIRM</name>
<evidence type="ECO:0000313" key="3">
    <source>
        <dbReference type="EMBL" id="HJG95671.1"/>
    </source>
</evidence>
<evidence type="ECO:0000256" key="1">
    <source>
        <dbReference type="ARBA" id="ARBA00011073"/>
    </source>
</evidence>
<comment type="similarity">
    <text evidence="1">Belongs to the peptidase S8 family.</text>
</comment>
<dbReference type="InterPro" id="IPR051048">
    <property type="entry name" value="Peptidase_S8/S53_subtilisin"/>
</dbReference>
<dbReference type="Gene3D" id="2.60.120.1290">
    <property type="match status" value="1"/>
</dbReference>
<dbReference type="GO" id="GO:0004252">
    <property type="term" value="F:serine-type endopeptidase activity"/>
    <property type="evidence" value="ECO:0007669"/>
    <property type="project" value="InterPro"/>
</dbReference>
<feature type="domain" description="Peptidase S8/S53" evidence="2">
    <location>
        <begin position="156"/>
        <end position="279"/>
    </location>
</feature>
<dbReference type="PANTHER" id="PTHR43399">
    <property type="entry name" value="SUBTILISIN-RELATED"/>
    <property type="match status" value="1"/>
</dbReference>
<evidence type="ECO:0000259" key="2">
    <source>
        <dbReference type="Pfam" id="PF00082"/>
    </source>
</evidence>
<comment type="caution">
    <text evidence="3">The sequence shown here is derived from an EMBL/GenBank/DDBJ whole genome shotgun (WGS) entry which is preliminary data.</text>
</comment>
<dbReference type="GO" id="GO:0006508">
    <property type="term" value="P:proteolysis"/>
    <property type="evidence" value="ECO:0007669"/>
    <property type="project" value="InterPro"/>
</dbReference>
<reference evidence="3" key="2">
    <citation type="submission" date="2021-09" db="EMBL/GenBank/DDBJ databases">
        <authorList>
            <person name="Gilroy R."/>
        </authorList>
    </citation>
    <scope>NUCLEOTIDE SEQUENCE</scope>
    <source>
        <strain evidence="3">1277</strain>
    </source>
</reference>
<dbReference type="AlphaFoldDB" id="A0A921MYH5"/>
<dbReference type="Pfam" id="PF00082">
    <property type="entry name" value="Peptidase_S8"/>
    <property type="match status" value="1"/>
</dbReference>
<dbReference type="PANTHER" id="PTHR43399:SF4">
    <property type="entry name" value="CELL WALL-ASSOCIATED PROTEASE"/>
    <property type="match status" value="1"/>
</dbReference>
<dbReference type="InterPro" id="IPR000209">
    <property type="entry name" value="Peptidase_S8/S53_dom"/>
</dbReference>